<name>B6H750_PENRW</name>
<gene>
    <name evidence="1" type="ORF">Pc16g02640</name>
    <name evidence="1" type="ORF">PCH_Pc16g02640</name>
</gene>
<reference evidence="1 2" key="1">
    <citation type="journal article" date="2008" name="Nat. Biotechnol.">
        <title>Genome sequencing and analysis of the filamentous fungus Penicillium chrysogenum.</title>
        <authorList>
            <person name="van den Berg M.A."/>
            <person name="Albang R."/>
            <person name="Albermann K."/>
            <person name="Badger J.H."/>
            <person name="Daran J.-M."/>
            <person name="Driessen A.J.M."/>
            <person name="Garcia-Estrada C."/>
            <person name="Fedorova N.D."/>
            <person name="Harris D.M."/>
            <person name="Heijne W.H.M."/>
            <person name="Joardar V.S."/>
            <person name="Kiel J.A.K.W."/>
            <person name="Kovalchuk A."/>
            <person name="Martin J.F."/>
            <person name="Nierman W.C."/>
            <person name="Nijland J.G."/>
            <person name="Pronk J.T."/>
            <person name="Roubos J.A."/>
            <person name="van der Klei I.J."/>
            <person name="van Peij N.N.M.E."/>
            <person name="Veenhuis M."/>
            <person name="von Doehren H."/>
            <person name="Wagner C."/>
            <person name="Wortman J.R."/>
            <person name="Bovenberg R.A.L."/>
        </authorList>
    </citation>
    <scope>NUCLEOTIDE SEQUENCE [LARGE SCALE GENOMIC DNA]</scope>
    <source>
        <strain evidence="2">ATCC 28089 / DSM 1075 / NRRL 1951 / Wisconsin 54-1255</strain>
    </source>
</reference>
<proteinExistence type="predicted"/>
<organism evidence="1 2">
    <name type="scientific">Penicillium rubens (strain ATCC 28089 / DSM 1075 / NRRL 1951 / Wisconsin 54-1255)</name>
    <name type="common">Penicillium chrysogenum</name>
    <dbReference type="NCBI Taxonomy" id="500485"/>
    <lineage>
        <taxon>Eukaryota</taxon>
        <taxon>Fungi</taxon>
        <taxon>Dikarya</taxon>
        <taxon>Ascomycota</taxon>
        <taxon>Pezizomycotina</taxon>
        <taxon>Eurotiomycetes</taxon>
        <taxon>Eurotiomycetidae</taxon>
        <taxon>Eurotiales</taxon>
        <taxon>Aspergillaceae</taxon>
        <taxon>Penicillium</taxon>
        <taxon>Penicillium chrysogenum species complex</taxon>
    </lineage>
</organism>
<dbReference type="HOGENOM" id="CLU_1982304_0_0_1"/>
<dbReference type="VEuPathDB" id="FungiDB:PCH_Pc16g02640"/>
<protein>
    <submittedName>
        <fullName evidence="1">Uncharacterized protein</fullName>
    </submittedName>
</protein>
<dbReference type="AlphaFoldDB" id="B6H750"/>
<dbReference type="EMBL" id="AM920431">
    <property type="protein sequence ID" value="CAP92934.1"/>
    <property type="molecule type" value="Genomic_DNA"/>
</dbReference>
<evidence type="ECO:0000313" key="1">
    <source>
        <dbReference type="EMBL" id="CAP92934.1"/>
    </source>
</evidence>
<evidence type="ECO:0000313" key="2">
    <source>
        <dbReference type="Proteomes" id="UP000000724"/>
    </source>
</evidence>
<sequence length="126" mass="13581">MAKRLLSPLECQAGSANQITTGGNQQGGVRSAGGKTGLCLASAAVPPRQHYEAHCAGMTTSRAGHNAAKIVLPIIHHFLEGWFPRKPLNLLRSAANAAKEKAQRLIFSRDNGRKSWHGFVAWDQRG</sequence>
<accession>B6H750</accession>
<dbReference type="Proteomes" id="UP000000724">
    <property type="component" value="Contig Pc00c16"/>
</dbReference>
<keyword evidence="2" id="KW-1185">Reference proteome</keyword>